<evidence type="ECO:0000256" key="2">
    <source>
        <dbReference type="PIRNR" id="PIRNR001705"/>
    </source>
</evidence>
<dbReference type="CDD" id="cd11400">
    <property type="entry name" value="bHLHzip_Myc"/>
    <property type="match status" value="1"/>
</dbReference>
<organism evidence="6 7">
    <name type="scientific">Limulus polyphemus</name>
    <name type="common">Atlantic horseshoe crab</name>
    <dbReference type="NCBI Taxonomy" id="6850"/>
    <lineage>
        <taxon>Eukaryota</taxon>
        <taxon>Metazoa</taxon>
        <taxon>Ecdysozoa</taxon>
        <taxon>Arthropoda</taxon>
        <taxon>Chelicerata</taxon>
        <taxon>Merostomata</taxon>
        <taxon>Xiphosura</taxon>
        <taxon>Limulidae</taxon>
        <taxon>Limulus</taxon>
    </lineage>
</organism>
<dbReference type="InterPro" id="IPR050433">
    <property type="entry name" value="Myc_transcription_factors"/>
</dbReference>
<sequence>MGTKDVFYKGCSDSCSTPYLADEGLDCLSSDNEFYNTPVPSENIWKKFELPTPPRSPAHVSHEDSLHPFSPCERLQLVSDLLDSDFLPYQKCPGFESYFDDFSSWRGLLETKARDWHNVELIHDCMWSGRCTENCKQKENDKTTAPRLHSTSSINPLDYEPLEKNSSVKCIDTSTASLCESVSFRIDHSYYQPQNNKNANPTGLHRCNDMKSNFATHKPSLEHLNSDTPSDSDEEVDVVTVDKLSTHCSVEENVLKDHDEDTCFAPKMFSYSLKNEQLVVRKSAKLRFSSESVNSVRVSIGQPEIRRTNNKALERTKNIKSQRRGYRSSRSSSDSDDPKRVRKEHNSMERKRRDDLRFAFQTLRENIPELKDNSKAPKVMILKRATMYAQQLERTRQVLEHSLNAESRKKQKLQIRFQQLRNIFRTSQKS</sequence>
<dbReference type="Gene3D" id="4.10.280.10">
    <property type="entry name" value="Helix-loop-helix DNA-binding domain"/>
    <property type="match status" value="1"/>
</dbReference>
<dbReference type="PROSITE" id="PS50888">
    <property type="entry name" value="BHLH"/>
    <property type="match status" value="1"/>
</dbReference>
<feature type="compositionally biased region" description="Basic and acidic residues" evidence="4">
    <location>
        <begin position="336"/>
        <end position="353"/>
    </location>
</feature>
<comment type="subunit">
    <text evidence="2">Efficient DNA binding requires dimerization with another bHLH protein.</text>
</comment>
<dbReference type="RefSeq" id="XP_013790478.1">
    <property type="nucleotide sequence ID" value="XM_013935024.2"/>
</dbReference>
<evidence type="ECO:0000256" key="1">
    <source>
        <dbReference type="ARBA" id="ARBA00023125"/>
    </source>
</evidence>
<feature type="compositionally biased region" description="Basic and acidic residues" evidence="4">
    <location>
        <begin position="307"/>
        <end position="317"/>
    </location>
</feature>
<dbReference type="PRINTS" id="PR00044">
    <property type="entry name" value="LEUZIPPRMYC"/>
</dbReference>
<accession>A0ABM1BXD5</accession>
<dbReference type="InterPro" id="IPR012682">
    <property type="entry name" value="Tscrpt_reg_Myc_N"/>
</dbReference>
<name>A0ABM1BXD5_LIMPO</name>
<evidence type="ECO:0000256" key="3">
    <source>
        <dbReference type="SAM" id="Coils"/>
    </source>
</evidence>
<dbReference type="SMART" id="SM00353">
    <property type="entry name" value="HLH"/>
    <property type="match status" value="1"/>
</dbReference>
<dbReference type="GeneID" id="106474333"/>
<evidence type="ECO:0000313" key="6">
    <source>
        <dbReference type="Proteomes" id="UP000694941"/>
    </source>
</evidence>
<dbReference type="InterPro" id="IPR011598">
    <property type="entry name" value="bHLH_dom"/>
</dbReference>
<evidence type="ECO:0000313" key="8">
    <source>
        <dbReference type="RefSeq" id="XP_022258349.1"/>
    </source>
</evidence>
<gene>
    <name evidence="7 8" type="primary">LOC106474333</name>
</gene>
<dbReference type="PIRSF" id="PIRSF001705">
    <property type="entry name" value="Myc_protein"/>
    <property type="match status" value="1"/>
</dbReference>
<keyword evidence="3" id="KW-0175">Coiled coil</keyword>
<dbReference type="Pfam" id="PF01056">
    <property type="entry name" value="Myc_N"/>
    <property type="match status" value="1"/>
</dbReference>
<feature type="region of interest" description="Disordered" evidence="4">
    <location>
        <begin position="307"/>
        <end position="353"/>
    </location>
</feature>
<feature type="compositionally biased region" description="Basic residues" evidence="4">
    <location>
        <begin position="318"/>
        <end position="327"/>
    </location>
</feature>
<reference evidence="7 8" key="1">
    <citation type="submission" date="2025-05" db="UniProtKB">
        <authorList>
            <consortium name="RefSeq"/>
        </authorList>
    </citation>
    <scope>IDENTIFICATION</scope>
    <source>
        <tissue evidence="7 8">Muscle</tissue>
    </source>
</reference>
<comment type="subcellular location">
    <subcellularLocation>
        <location evidence="2">Nucleus</location>
    </subcellularLocation>
</comment>
<evidence type="ECO:0000313" key="7">
    <source>
        <dbReference type="RefSeq" id="XP_013790478.1"/>
    </source>
</evidence>
<protein>
    <submittedName>
        <fullName evidence="7 8">Transcriptional regulator Myc-A-like</fullName>
    </submittedName>
</protein>
<evidence type="ECO:0000256" key="4">
    <source>
        <dbReference type="SAM" id="MobiDB-lite"/>
    </source>
</evidence>
<evidence type="ECO:0000259" key="5">
    <source>
        <dbReference type="PROSITE" id="PS50888"/>
    </source>
</evidence>
<feature type="coiled-coil region" evidence="3">
    <location>
        <begin position="389"/>
        <end position="423"/>
    </location>
</feature>
<dbReference type="Proteomes" id="UP000694941">
    <property type="component" value="Unplaced"/>
</dbReference>
<dbReference type="RefSeq" id="XP_022258349.1">
    <property type="nucleotide sequence ID" value="XM_022402641.1"/>
</dbReference>
<feature type="domain" description="BHLH" evidence="5">
    <location>
        <begin position="340"/>
        <end position="392"/>
    </location>
</feature>
<keyword evidence="2" id="KW-0539">Nucleus</keyword>
<keyword evidence="6" id="KW-1185">Reference proteome</keyword>
<dbReference type="Pfam" id="PF00010">
    <property type="entry name" value="HLH"/>
    <property type="match status" value="1"/>
</dbReference>
<dbReference type="SUPFAM" id="SSF47459">
    <property type="entry name" value="HLH, helix-loop-helix DNA-binding domain"/>
    <property type="match status" value="1"/>
</dbReference>
<dbReference type="InterPro" id="IPR002418">
    <property type="entry name" value="Tscrpt_reg_Myc"/>
</dbReference>
<dbReference type="InterPro" id="IPR036638">
    <property type="entry name" value="HLH_DNA-bd_sf"/>
</dbReference>
<dbReference type="PANTHER" id="PTHR45851">
    <property type="entry name" value="MYC PROTO-ONCOGENE"/>
    <property type="match status" value="1"/>
</dbReference>
<keyword evidence="1 2" id="KW-0238">DNA-binding</keyword>
<proteinExistence type="predicted"/>